<organism evidence="3 4">
    <name type="scientific">Paenibacillus contaminans</name>
    <dbReference type="NCBI Taxonomy" id="450362"/>
    <lineage>
        <taxon>Bacteria</taxon>
        <taxon>Bacillati</taxon>
        <taxon>Bacillota</taxon>
        <taxon>Bacilli</taxon>
        <taxon>Bacillales</taxon>
        <taxon>Paenibacillaceae</taxon>
        <taxon>Paenibacillus</taxon>
    </lineage>
</organism>
<gene>
    <name evidence="3" type="ORF">DQG23_25170</name>
</gene>
<accession>A0A329MGR7</accession>
<keyword evidence="2" id="KW-0472">Membrane</keyword>
<name>A0A329MGR7_9BACL</name>
<keyword evidence="2" id="KW-1133">Transmembrane helix</keyword>
<evidence type="ECO:0000313" key="4">
    <source>
        <dbReference type="Proteomes" id="UP000250369"/>
    </source>
</evidence>
<sequence length="158" mass="16661">MKVILSSVIVVFLLMLPVVPSVHAEIVLPLPSPVVEQTSPEADETIESQAARAGRGSYRSPTGGYRAPTTGTDRTGRNTRVNEPTGQTPAAPATGRFGFFGGLAAGTLLGSILNPFGFGGYGAGFGGFSLIGIVFWAVILYVVYRLIRKWMRSTGGSR</sequence>
<evidence type="ECO:0000256" key="2">
    <source>
        <dbReference type="SAM" id="Phobius"/>
    </source>
</evidence>
<protein>
    <submittedName>
        <fullName evidence="3">Uncharacterized protein</fullName>
    </submittedName>
</protein>
<dbReference type="EMBL" id="QMFB01000016">
    <property type="protein sequence ID" value="RAV18596.1"/>
    <property type="molecule type" value="Genomic_DNA"/>
</dbReference>
<dbReference type="Proteomes" id="UP000250369">
    <property type="component" value="Unassembled WGS sequence"/>
</dbReference>
<keyword evidence="4" id="KW-1185">Reference proteome</keyword>
<reference evidence="3 4" key="1">
    <citation type="journal article" date="2009" name="Int. J. Syst. Evol. Microbiol.">
        <title>Paenibacillus contaminans sp. nov., isolated from a contaminated laboratory plate.</title>
        <authorList>
            <person name="Chou J.H."/>
            <person name="Lee J.H."/>
            <person name="Lin M.C."/>
            <person name="Chang P.S."/>
            <person name="Arun A.B."/>
            <person name="Young C.C."/>
            <person name="Chen W.M."/>
        </authorList>
    </citation>
    <scope>NUCLEOTIDE SEQUENCE [LARGE SCALE GENOMIC DNA]</scope>
    <source>
        <strain evidence="3 4">CKOBP-6</strain>
    </source>
</reference>
<proteinExistence type="predicted"/>
<evidence type="ECO:0000313" key="3">
    <source>
        <dbReference type="EMBL" id="RAV18596.1"/>
    </source>
</evidence>
<feature type="transmembrane region" description="Helical" evidence="2">
    <location>
        <begin position="118"/>
        <end position="144"/>
    </location>
</feature>
<dbReference type="AlphaFoldDB" id="A0A329MGR7"/>
<evidence type="ECO:0000256" key="1">
    <source>
        <dbReference type="SAM" id="MobiDB-lite"/>
    </source>
</evidence>
<feature type="region of interest" description="Disordered" evidence="1">
    <location>
        <begin position="37"/>
        <end position="88"/>
    </location>
</feature>
<dbReference type="RefSeq" id="WP_113033785.1">
    <property type="nucleotide sequence ID" value="NZ_QMFB01000016.1"/>
</dbReference>
<keyword evidence="2" id="KW-0812">Transmembrane</keyword>
<comment type="caution">
    <text evidence="3">The sequence shown here is derived from an EMBL/GenBank/DDBJ whole genome shotgun (WGS) entry which is preliminary data.</text>
</comment>